<dbReference type="GO" id="GO:0004789">
    <property type="term" value="F:thiamine-phosphate diphosphorylase activity"/>
    <property type="evidence" value="ECO:0007669"/>
    <property type="project" value="UniProtKB-EC"/>
</dbReference>
<name>R7Z311_CONA1</name>
<keyword evidence="8" id="KW-0547">Nucleotide-binding</keyword>
<comment type="catalytic activity">
    <reaction evidence="15">
        <text>2-[(2R,5Z)-2-carboxy-4-methylthiazol-5(2H)-ylidene]ethyl phosphate + 4-amino-2-methyl-5-(diphosphooxymethyl)pyrimidine + 2 H(+) = thiamine phosphate + CO2 + diphosphate</text>
        <dbReference type="Rhea" id="RHEA:47844"/>
        <dbReference type="ChEBI" id="CHEBI:15378"/>
        <dbReference type="ChEBI" id="CHEBI:16526"/>
        <dbReference type="ChEBI" id="CHEBI:33019"/>
        <dbReference type="ChEBI" id="CHEBI:37575"/>
        <dbReference type="ChEBI" id="CHEBI:57841"/>
        <dbReference type="ChEBI" id="CHEBI:62899"/>
        <dbReference type="EC" id="2.5.1.3"/>
    </reaction>
</comment>
<comment type="catalytic activity">
    <reaction evidence="14">
        <text>2-(2-carboxy-4-methylthiazol-5-yl)ethyl phosphate + 4-amino-2-methyl-5-(diphosphooxymethyl)pyrimidine + 2 H(+) = thiamine phosphate + CO2 + diphosphate</text>
        <dbReference type="Rhea" id="RHEA:47848"/>
        <dbReference type="ChEBI" id="CHEBI:15378"/>
        <dbReference type="ChEBI" id="CHEBI:16526"/>
        <dbReference type="ChEBI" id="CHEBI:33019"/>
        <dbReference type="ChEBI" id="CHEBI:37575"/>
        <dbReference type="ChEBI" id="CHEBI:57841"/>
        <dbReference type="ChEBI" id="CHEBI:62890"/>
        <dbReference type="EC" id="2.5.1.3"/>
    </reaction>
</comment>
<dbReference type="GeneID" id="19904885"/>
<dbReference type="CDD" id="cd01170">
    <property type="entry name" value="THZ_kinase"/>
    <property type="match status" value="1"/>
</dbReference>
<evidence type="ECO:0000256" key="4">
    <source>
        <dbReference type="ARBA" id="ARBA00004868"/>
    </source>
</evidence>
<dbReference type="Pfam" id="PF02581">
    <property type="entry name" value="TMP-TENI"/>
    <property type="match status" value="1"/>
</dbReference>
<dbReference type="Gene3D" id="3.40.1190.20">
    <property type="match status" value="1"/>
</dbReference>
<dbReference type="GO" id="GO:0009228">
    <property type="term" value="P:thiamine biosynthetic process"/>
    <property type="evidence" value="ECO:0007669"/>
    <property type="project" value="UniProtKB-KW"/>
</dbReference>
<dbReference type="InterPro" id="IPR013785">
    <property type="entry name" value="Aldolase_TIM"/>
</dbReference>
<dbReference type="STRING" id="1168221.R7Z311"/>
<evidence type="ECO:0000256" key="2">
    <source>
        <dbReference type="ARBA" id="ARBA00001946"/>
    </source>
</evidence>
<dbReference type="FunFam" id="3.40.1190.20:FF:000042">
    <property type="entry name" value="Probable thiamine biosynthetic bifunctional enzyme"/>
    <property type="match status" value="1"/>
</dbReference>
<dbReference type="FunFam" id="3.20.20.70:FF:000104">
    <property type="entry name" value="Thiamine biosynthetic bifunctional enzyme"/>
    <property type="match status" value="1"/>
</dbReference>
<evidence type="ECO:0000313" key="19">
    <source>
        <dbReference type="EMBL" id="EON68316.1"/>
    </source>
</evidence>
<dbReference type="InterPro" id="IPR034291">
    <property type="entry name" value="TMP_synthase"/>
</dbReference>
<dbReference type="RefSeq" id="XP_007783633.1">
    <property type="nucleotide sequence ID" value="XM_007785443.1"/>
</dbReference>
<dbReference type="GO" id="GO:0005524">
    <property type="term" value="F:ATP binding"/>
    <property type="evidence" value="ECO:0007669"/>
    <property type="project" value="UniProtKB-KW"/>
</dbReference>
<proteinExistence type="inferred from homology"/>
<evidence type="ECO:0000256" key="6">
    <source>
        <dbReference type="ARBA" id="ARBA00022679"/>
    </source>
</evidence>
<dbReference type="PRINTS" id="PR01099">
    <property type="entry name" value="HYETHTZKNASE"/>
</dbReference>
<evidence type="ECO:0000256" key="12">
    <source>
        <dbReference type="ARBA" id="ARBA00022977"/>
    </source>
</evidence>
<evidence type="ECO:0000313" key="20">
    <source>
        <dbReference type="Proteomes" id="UP000016924"/>
    </source>
</evidence>
<evidence type="ECO:0000256" key="16">
    <source>
        <dbReference type="ARBA" id="ARBA00061146"/>
    </source>
</evidence>
<reference evidence="20" key="1">
    <citation type="submission" date="2012-06" db="EMBL/GenBank/DDBJ databases">
        <title>The genome sequence of Coniosporium apollinis CBS 100218.</title>
        <authorList>
            <consortium name="The Broad Institute Genome Sequencing Platform"/>
            <person name="Cuomo C."/>
            <person name="Gorbushina A."/>
            <person name="Noack S."/>
            <person name="Walker B."/>
            <person name="Young S.K."/>
            <person name="Zeng Q."/>
            <person name="Gargeya S."/>
            <person name="Fitzgerald M."/>
            <person name="Haas B."/>
            <person name="Abouelleil A."/>
            <person name="Alvarado L."/>
            <person name="Arachchi H.M."/>
            <person name="Berlin A.M."/>
            <person name="Chapman S.B."/>
            <person name="Goldberg J."/>
            <person name="Griggs A."/>
            <person name="Gujja S."/>
            <person name="Hansen M."/>
            <person name="Howarth C."/>
            <person name="Imamovic A."/>
            <person name="Larimer J."/>
            <person name="McCowan C."/>
            <person name="Montmayeur A."/>
            <person name="Murphy C."/>
            <person name="Neiman D."/>
            <person name="Pearson M."/>
            <person name="Priest M."/>
            <person name="Roberts A."/>
            <person name="Saif S."/>
            <person name="Shea T."/>
            <person name="Sisk P."/>
            <person name="Sykes S."/>
            <person name="Wortman J."/>
            <person name="Nusbaum C."/>
            <person name="Birren B."/>
        </authorList>
    </citation>
    <scope>NUCLEOTIDE SEQUENCE [LARGE SCALE GENOMIC DNA]</scope>
    <source>
        <strain evidence="20">CBS 100218</strain>
    </source>
</reference>
<dbReference type="SUPFAM" id="SSF51391">
    <property type="entry name" value="Thiamin phosphate synthase"/>
    <property type="match status" value="1"/>
</dbReference>
<comment type="similarity">
    <text evidence="17">In the N-terminal section; belongs to the thiamine-phosphate synthase family.</text>
</comment>
<keyword evidence="11" id="KW-0460">Magnesium</keyword>
<sequence>MCTCMMKVNYSLYLVTDNTTAILGDRDLCWVVEEAVKGGVTVVQLRDKTSETAGLIRIAKRLHNITKGHDVPLLINDRVDVAFAAGAEGVHLGQDDMDIETARKLLGPNAIIGVTASSREEARQAVEGGADYLGIGTLFTTPTKENTKFIIGTSGTRDILDSLASLEQQVSTVCIGGINATNAQRVLYQSRSPSKGLDGIAVVSAIMAAPDPRKAAQDLRELVMRPPRFAAESDDKRTHAVDEILSKVPEIVAKVGAQAPLCHNMTNLVVQNFAANVALCIGASPIMANNGDEAEDLCQLGGALVINMGTVTPDGLQNYLKALRSYNAVGGPVLFDPVGAGATKQRREAVKSLMAGGWFDLIKGNEGEIKTVSGASGVQQRGVDSGASTLSLQEKATLVARTAARERNIILMTGKTDLISDGSRTFAINNGHEYLGEITGSGCTLGTTVAAFMAVHRGDKLLAAIAGIFMYEIAAEQAAKRDDVRGPGTFVPAFLDEISAIKKQTSNGQTGWLSAANIERVNL</sequence>
<dbReference type="NCBIfam" id="TIGR00694">
    <property type="entry name" value="thiM"/>
    <property type="match status" value="1"/>
</dbReference>
<feature type="domain" description="Thiamine phosphate synthase/TenI" evidence="18">
    <location>
        <begin position="12"/>
        <end position="206"/>
    </location>
</feature>
<comment type="function">
    <text evidence="3">Condenses 4-methyl-5-(beta-hydroxyethyl)thiazole monophosphate (THZ-P) and 2-methyl-4-amino-5-hydroxymethyl pyrimidine pyrophosphate (HMP-PP) to form thiamine monophosphate (TMP).</text>
</comment>
<dbReference type="NCBIfam" id="TIGR00693">
    <property type="entry name" value="thiE"/>
    <property type="match status" value="1"/>
</dbReference>
<evidence type="ECO:0000259" key="18">
    <source>
        <dbReference type="Pfam" id="PF02581"/>
    </source>
</evidence>
<dbReference type="CDD" id="cd00564">
    <property type="entry name" value="TMP_TenI"/>
    <property type="match status" value="1"/>
</dbReference>
<evidence type="ECO:0000256" key="14">
    <source>
        <dbReference type="ARBA" id="ARBA00047851"/>
    </source>
</evidence>
<dbReference type="UniPathway" id="UPA00060">
    <property type="reaction ID" value="UER00139"/>
</dbReference>
<comment type="pathway">
    <text evidence="5">Cofactor biosynthesis; thiamine diphosphate biosynthesis; thiamine phosphate from 4-amino-2-methyl-5-diphosphomethylpyrimidine and 4-methyl-5-(2-phosphoethyl)-thiazole: step 1/1.</text>
</comment>
<evidence type="ECO:0000256" key="13">
    <source>
        <dbReference type="ARBA" id="ARBA00047334"/>
    </source>
</evidence>
<evidence type="ECO:0000256" key="3">
    <source>
        <dbReference type="ARBA" id="ARBA00003814"/>
    </source>
</evidence>
<keyword evidence="6" id="KW-0808">Transferase</keyword>
<dbReference type="GO" id="GO:0005737">
    <property type="term" value="C:cytoplasm"/>
    <property type="evidence" value="ECO:0007669"/>
    <property type="project" value="TreeGrafter"/>
</dbReference>
<dbReference type="AlphaFoldDB" id="R7Z311"/>
<dbReference type="eggNOG" id="ENOG502QS2M">
    <property type="taxonomic scope" value="Eukaryota"/>
</dbReference>
<keyword evidence="12" id="KW-0784">Thiamine biosynthesis</keyword>
<evidence type="ECO:0000256" key="11">
    <source>
        <dbReference type="ARBA" id="ARBA00022842"/>
    </source>
</evidence>
<keyword evidence="10" id="KW-0067">ATP-binding</keyword>
<evidence type="ECO:0000256" key="8">
    <source>
        <dbReference type="ARBA" id="ARBA00022741"/>
    </source>
</evidence>
<organism evidence="19 20">
    <name type="scientific">Coniosporium apollinis (strain CBS 100218)</name>
    <name type="common">Rock-inhabiting black yeast</name>
    <dbReference type="NCBI Taxonomy" id="1168221"/>
    <lineage>
        <taxon>Eukaryota</taxon>
        <taxon>Fungi</taxon>
        <taxon>Dikarya</taxon>
        <taxon>Ascomycota</taxon>
        <taxon>Pezizomycotina</taxon>
        <taxon>Dothideomycetes</taxon>
        <taxon>Dothideomycetes incertae sedis</taxon>
        <taxon>Coniosporium</taxon>
    </lineage>
</organism>
<dbReference type="InterPro" id="IPR036206">
    <property type="entry name" value="ThiamineP_synth_sf"/>
</dbReference>
<dbReference type="PANTHER" id="PTHR20857:SF23">
    <property type="entry name" value="THIAMINE BIOSYNTHETIC BIFUNCTIONAL ENZYME"/>
    <property type="match status" value="1"/>
</dbReference>
<dbReference type="InterPro" id="IPR022998">
    <property type="entry name" value="ThiamineP_synth_TenI"/>
</dbReference>
<gene>
    <name evidence="19" type="ORF">W97_07574</name>
</gene>
<evidence type="ECO:0000256" key="5">
    <source>
        <dbReference type="ARBA" id="ARBA00005165"/>
    </source>
</evidence>
<accession>R7Z311</accession>
<keyword evidence="20" id="KW-1185">Reference proteome</keyword>
<comment type="catalytic activity">
    <reaction evidence="13">
        <text>4-methyl-5-(2-phosphooxyethyl)-thiazole + 4-amino-2-methyl-5-(diphosphooxymethyl)pyrimidine + H(+) = thiamine phosphate + diphosphate</text>
        <dbReference type="Rhea" id="RHEA:22328"/>
        <dbReference type="ChEBI" id="CHEBI:15378"/>
        <dbReference type="ChEBI" id="CHEBI:33019"/>
        <dbReference type="ChEBI" id="CHEBI:37575"/>
        <dbReference type="ChEBI" id="CHEBI:57841"/>
        <dbReference type="ChEBI" id="CHEBI:58296"/>
        <dbReference type="EC" id="2.5.1.3"/>
    </reaction>
</comment>
<dbReference type="EMBL" id="JH767595">
    <property type="protein sequence ID" value="EON68316.1"/>
    <property type="molecule type" value="Genomic_DNA"/>
</dbReference>
<dbReference type="GO" id="GO:0009229">
    <property type="term" value="P:thiamine diphosphate biosynthetic process"/>
    <property type="evidence" value="ECO:0007669"/>
    <property type="project" value="UniProtKB-UniPathway"/>
</dbReference>
<evidence type="ECO:0000256" key="15">
    <source>
        <dbReference type="ARBA" id="ARBA00047883"/>
    </source>
</evidence>
<dbReference type="InterPro" id="IPR029056">
    <property type="entry name" value="Ribokinase-like"/>
</dbReference>
<dbReference type="NCBIfam" id="NF006830">
    <property type="entry name" value="PRK09355.1"/>
    <property type="match status" value="1"/>
</dbReference>
<dbReference type="OrthoDB" id="4994at2759"/>
<dbReference type="HAMAP" id="MF_00097">
    <property type="entry name" value="TMP_synthase"/>
    <property type="match status" value="1"/>
</dbReference>
<evidence type="ECO:0000256" key="9">
    <source>
        <dbReference type="ARBA" id="ARBA00022777"/>
    </source>
</evidence>
<evidence type="ECO:0000256" key="1">
    <source>
        <dbReference type="ARBA" id="ARBA00001771"/>
    </source>
</evidence>
<evidence type="ECO:0000256" key="17">
    <source>
        <dbReference type="ARBA" id="ARBA00061283"/>
    </source>
</evidence>
<keyword evidence="9" id="KW-0418">Kinase</keyword>
<dbReference type="GO" id="GO:0004417">
    <property type="term" value="F:hydroxyethylthiazole kinase activity"/>
    <property type="evidence" value="ECO:0007669"/>
    <property type="project" value="UniProtKB-EC"/>
</dbReference>
<comment type="catalytic activity">
    <reaction evidence="1">
        <text>5-(2-hydroxyethyl)-4-methylthiazole + ATP = 4-methyl-5-(2-phosphooxyethyl)-thiazole + ADP + H(+)</text>
        <dbReference type="Rhea" id="RHEA:24212"/>
        <dbReference type="ChEBI" id="CHEBI:15378"/>
        <dbReference type="ChEBI" id="CHEBI:17957"/>
        <dbReference type="ChEBI" id="CHEBI:30616"/>
        <dbReference type="ChEBI" id="CHEBI:58296"/>
        <dbReference type="ChEBI" id="CHEBI:456216"/>
        <dbReference type="EC" id="2.7.1.50"/>
    </reaction>
</comment>
<dbReference type="Gene3D" id="3.20.20.70">
    <property type="entry name" value="Aldolase class I"/>
    <property type="match status" value="1"/>
</dbReference>
<dbReference type="GO" id="GO:0000287">
    <property type="term" value="F:magnesium ion binding"/>
    <property type="evidence" value="ECO:0007669"/>
    <property type="project" value="InterPro"/>
</dbReference>
<dbReference type="PANTHER" id="PTHR20857">
    <property type="entry name" value="THIAMINE-PHOSPHATE PYROPHOSPHORYLASE"/>
    <property type="match status" value="1"/>
</dbReference>
<dbReference type="HOGENOM" id="CLU_019943_1_1_1"/>
<comment type="cofactor">
    <cofactor evidence="2">
        <name>Mg(2+)</name>
        <dbReference type="ChEBI" id="CHEBI:18420"/>
    </cofactor>
</comment>
<dbReference type="OMA" id="GQTDMPI"/>
<evidence type="ECO:0000256" key="10">
    <source>
        <dbReference type="ARBA" id="ARBA00022840"/>
    </source>
</evidence>
<dbReference type="Proteomes" id="UP000016924">
    <property type="component" value="Unassembled WGS sequence"/>
</dbReference>
<dbReference type="InterPro" id="IPR000417">
    <property type="entry name" value="Hyethyz_kinase"/>
</dbReference>
<dbReference type="HAMAP" id="MF_00228">
    <property type="entry name" value="Thz_kinase"/>
    <property type="match status" value="1"/>
</dbReference>
<comment type="similarity">
    <text evidence="16">In the C-terminal section; belongs to the Thz kinase family.</text>
</comment>
<evidence type="ECO:0000256" key="7">
    <source>
        <dbReference type="ARBA" id="ARBA00022723"/>
    </source>
</evidence>
<protein>
    <recommendedName>
        <fullName evidence="18">Thiamine phosphate synthase/TenI domain-containing protein</fullName>
    </recommendedName>
</protein>
<comment type="pathway">
    <text evidence="4">Cofactor biosynthesis; thiamine diphosphate biosynthesis; 4-methyl-5-(2-phosphoethyl)-thiazole from 5-(2-hydroxyethyl)-4-methylthiazole: step 1/1.</text>
</comment>
<dbReference type="Pfam" id="PF02110">
    <property type="entry name" value="HK"/>
    <property type="match status" value="1"/>
</dbReference>
<dbReference type="SUPFAM" id="SSF53613">
    <property type="entry name" value="Ribokinase-like"/>
    <property type="match status" value="1"/>
</dbReference>
<keyword evidence="7" id="KW-0479">Metal-binding</keyword>